<dbReference type="Proteomes" id="UP000078542">
    <property type="component" value="Unassembled WGS sequence"/>
</dbReference>
<name>A0A195D5A2_9HYME</name>
<feature type="non-terminal residue" evidence="1">
    <location>
        <position position="1"/>
    </location>
</feature>
<sequence>SKSICKGADGTKFANERLALASSRVFVIDEMNDRSETTTTCIDFATRSLRTGPFAPKTRHRSPYKRISRDRSFHLRKKYLNRLNDEVNRKFIIIVIVVINVPRRVTSTSPKRRESALHFSFSRRYLWKFRCNVIVRAKC</sequence>
<evidence type="ECO:0000313" key="1">
    <source>
        <dbReference type="EMBL" id="KYN08031.1"/>
    </source>
</evidence>
<organism evidence="1 2">
    <name type="scientific">Cyphomyrmex costatus</name>
    <dbReference type="NCBI Taxonomy" id="456900"/>
    <lineage>
        <taxon>Eukaryota</taxon>
        <taxon>Metazoa</taxon>
        <taxon>Ecdysozoa</taxon>
        <taxon>Arthropoda</taxon>
        <taxon>Hexapoda</taxon>
        <taxon>Insecta</taxon>
        <taxon>Pterygota</taxon>
        <taxon>Neoptera</taxon>
        <taxon>Endopterygota</taxon>
        <taxon>Hymenoptera</taxon>
        <taxon>Apocrita</taxon>
        <taxon>Aculeata</taxon>
        <taxon>Formicoidea</taxon>
        <taxon>Formicidae</taxon>
        <taxon>Myrmicinae</taxon>
        <taxon>Cyphomyrmex</taxon>
    </lineage>
</organism>
<accession>A0A195D5A2</accession>
<evidence type="ECO:0000313" key="2">
    <source>
        <dbReference type="Proteomes" id="UP000078542"/>
    </source>
</evidence>
<keyword evidence="2" id="KW-1185">Reference proteome</keyword>
<dbReference type="EMBL" id="KQ976818">
    <property type="protein sequence ID" value="KYN08031.1"/>
    <property type="molecule type" value="Genomic_DNA"/>
</dbReference>
<reference evidence="1 2" key="1">
    <citation type="submission" date="2016-03" db="EMBL/GenBank/DDBJ databases">
        <title>Cyphomyrmex costatus WGS genome.</title>
        <authorList>
            <person name="Nygaard S."/>
            <person name="Hu H."/>
            <person name="Boomsma J."/>
            <person name="Zhang G."/>
        </authorList>
    </citation>
    <scope>NUCLEOTIDE SEQUENCE [LARGE SCALE GENOMIC DNA]</scope>
    <source>
        <strain evidence="1">MS0001</strain>
        <tissue evidence="1">Whole body</tissue>
    </source>
</reference>
<proteinExistence type="predicted"/>
<protein>
    <submittedName>
        <fullName evidence="1">Uncharacterized protein</fullName>
    </submittedName>
</protein>
<gene>
    <name evidence="1" type="ORF">ALC62_00876</name>
</gene>
<dbReference type="AlphaFoldDB" id="A0A195D5A2"/>